<accession>A0A4P1RW05</accession>
<dbReference type="InterPro" id="IPR016140">
    <property type="entry name" value="Bifunc_inhib/LTP/seed_store"/>
</dbReference>
<dbReference type="PANTHER" id="PTHR33076">
    <property type="entry name" value="NON-SPECIFIC LIPID-TRANSFER PROTEIN 2-RELATED"/>
    <property type="match status" value="1"/>
</dbReference>
<dbReference type="Gramene" id="OIW19044">
    <property type="protein sequence ID" value="OIW19044"/>
    <property type="gene ID" value="TanjilG_10605"/>
</dbReference>
<comment type="similarity">
    <text evidence="1 3">Belongs to the plant LTP family.</text>
</comment>
<feature type="domain" description="Bifunctional inhibitor/plant lipid transfer protein/seed storage helical" evidence="5">
    <location>
        <begin position="28"/>
        <end position="114"/>
    </location>
</feature>
<dbReference type="STRING" id="3871.A0A4P1RW05"/>
<dbReference type="Proteomes" id="UP000188354">
    <property type="component" value="Chromosome LG01"/>
</dbReference>
<dbReference type="SUPFAM" id="SSF47699">
    <property type="entry name" value="Bifunctional inhibitor/lipid-transfer protein/seed storage 2S albumin"/>
    <property type="match status" value="1"/>
</dbReference>
<keyword evidence="2" id="KW-1015">Disulfide bond</keyword>
<sequence>MASIKVACLVLLCMIVVGAPIAQATITCGQVVSGLTPCLSYLRTGGAVPGTCCNGVKGLVASAQSTADKQIACNCLKSLAASTTFNPEYAASLPGKLSSSEEKMSLAQGRKENFYDYYYAS</sequence>
<feature type="signal peptide" evidence="4">
    <location>
        <begin position="1"/>
        <end position="24"/>
    </location>
</feature>
<keyword evidence="3" id="KW-0813">Transport</keyword>
<dbReference type="CDD" id="cd01960">
    <property type="entry name" value="nsLTP1"/>
    <property type="match status" value="1"/>
</dbReference>
<dbReference type="Gene3D" id="1.10.110.10">
    <property type="entry name" value="Plant lipid-transfer and hydrophobic proteins"/>
    <property type="match status" value="1"/>
</dbReference>
<organism evidence="6 7">
    <name type="scientific">Lupinus angustifolius</name>
    <name type="common">Narrow-leaved blue lupine</name>
    <dbReference type="NCBI Taxonomy" id="3871"/>
    <lineage>
        <taxon>Eukaryota</taxon>
        <taxon>Viridiplantae</taxon>
        <taxon>Streptophyta</taxon>
        <taxon>Embryophyta</taxon>
        <taxon>Tracheophyta</taxon>
        <taxon>Spermatophyta</taxon>
        <taxon>Magnoliopsida</taxon>
        <taxon>eudicotyledons</taxon>
        <taxon>Gunneridae</taxon>
        <taxon>Pentapetalae</taxon>
        <taxon>rosids</taxon>
        <taxon>fabids</taxon>
        <taxon>Fabales</taxon>
        <taxon>Fabaceae</taxon>
        <taxon>Papilionoideae</taxon>
        <taxon>50 kb inversion clade</taxon>
        <taxon>genistoids sensu lato</taxon>
        <taxon>core genistoids</taxon>
        <taxon>Genisteae</taxon>
        <taxon>Lupinus</taxon>
    </lineage>
</organism>
<keyword evidence="3" id="KW-0446">Lipid-binding</keyword>
<feature type="chain" id="PRO_5020033579" description="Non-specific lipid-transfer protein" evidence="4">
    <location>
        <begin position="25"/>
        <end position="121"/>
    </location>
</feature>
<evidence type="ECO:0000256" key="3">
    <source>
        <dbReference type="RuleBase" id="RU000628"/>
    </source>
</evidence>
<evidence type="ECO:0000256" key="1">
    <source>
        <dbReference type="ARBA" id="ARBA00009748"/>
    </source>
</evidence>
<dbReference type="GO" id="GO:0008289">
    <property type="term" value="F:lipid binding"/>
    <property type="evidence" value="ECO:0007669"/>
    <property type="project" value="UniProtKB-KW"/>
</dbReference>
<dbReference type="AlphaFoldDB" id="A0A4P1RW05"/>
<dbReference type="InterPro" id="IPR000528">
    <property type="entry name" value="Plant_nsLTP"/>
</dbReference>
<dbReference type="GO" id="GO:0006869">
    <property type="term" value="P:lipid transport"/>
    <property type="evidence" value="ECO:0007669"/>
    <property type="project" value="InterPro"/>
</dbReference>
<evidence type="ECO:0000256" key="4">
    <source>
        <dbReference type="SAM" id="SignalP"/>
    </source>
</evidence>
<name>A0A4P1RW05_LUPAN</name>
<evidence type="ECO:0000259" key="5">
    <source>
        <dbReference type="SMART" id="SM00499"/>
    </source>
</evidence>
<dbReference type="Pfam" id="PF00234">
    <property type="entry name" value="Tryp_alpha_amyl"/>
    <property type="match status" value="1"/>
</dbReference>
<comment type="function">
    <text evidence="3">Plant non-specific lipid-transfer proteins transfer phospholipids as well as galactolipids across membranes. May play a role in wax or cutin deposition in the cell walls of expanding epidermal cells and certain secretory tissues.</text>
</comment>
<dbReference type="InterPro" id="IPR036312">
    <property type="entry name" value="Bifun_inhib/LTP/seed_sf"/>
</dbReference>
<keyword evidence="4" id="KW-0732">Signal</keyword>
<gene>
    <name evidence="6" type="ORF">TanjilG_10605</name>
</gene>
<dbReference type="EMBL" id="CM007361">
    <property type="protein sequence ID" value="OIW19044.1"/>
    <property type="molecule type" value="Genomic_DNA"/>
</dbReference>
<protein>
    <recommendedName>
        <fullName evidence="3">Non-specific lipid-transfer protein</fullName>
    </recommendedName>
</protein>
<evidence type="ECO:0000313" key="6">
    <source>
        <dbReference type="EMBL" id="OIW19044.1"/>
    </source>
</evidence>
<keyword evidence="7" id="KW-1185">Reference proteome</keyword>
<dbReference type="SMART" id="SM00499">
    <property type="entry name" value="AAI"/>
    <property type="match status" value="1"/>
</dbReference>
<dbReference type="PRINTS" id="PR00382">
    <property type="entry name" value="LIPIDTRNSFER"/>
</dbReference>
<evidence type="ECO:0000256" key="2">
    <source>
        <dbReference type="ARBA" id="ARBA00023157"/>
    </source>
</evidence>
<reference evidence="6 7" key="1">
    <citation type="journal article" date="2017" name="Plant Biotechnol. J.">
        <title>A comprehensive draft genome sequence for lupin (Lupinus angustifolius), an emerging health food: insights into plant-microbe interactions and legume evolution.</title>
        <authorList>
            <person name="Hane J.K."/>
            <person name="Ming Y."/>
            <person name="Kamphuis L.G."/>
            <person name="Nelson M.N."/>
            <person name="Garg G."/>
            <person name="Atkins C.A."/>
            <person name="Bayer P.E."/>
            <person name="Bravo A."/>
            <person name="Bringans S."/>
            <person name="Cannon S."/>
            <person name="Edwards D."/>
            <person name="Foley R."/>
            <person name="Gao L.L."/>
            <person name="Harrison M.J."/>
            <person name="Huang W."/>
            <person name="Hurgobin B."/>
            <person name="Li S."/>
            <person name="Liu C.W."/>
            <person name="McGrath A."/>
            <person name="Morahan G."/>
            <person name="Murray J."/>
            <person name="Weller J."/>
            <person name="Jian J."/>
            <person name="Singh K.B."/>
        </authorList>
    </citation>
    <scope>NUCLEOTIDE SEQUENCE [LARGE SCALE GENOMIC DNA]</scope>
    <source>
        <strain evidence="7">cv. Tanjil</strain>
        <tissue evidence="6">Whole plant</tissue>
    </source>
</reference>
<proteinExistence type="inferred from homology"/>
<evidence type="ECO:0000313" key="7">
    <source>
        <dbReference type="Proteomes" id="UP000188354"/>
    </source>
</evidence>